<proteinExistence type="predicted"/>
<dbReference type="AlphaFoldDB" id="A0A9P5APJ5"/>
<feature type="chain" id="PRO_5040285231" evidence="1">
    <location>
        <begin position="18"/>
        <end position="257"/>
    </location>
</feature>
<organism evidence="2 3">
    <name type="scientific">Fusarium beomiforme</name>
    <dbReference type="NCBI Taxonomy" id="44412"/>
    <lineage>
        <taxon>Eukaryota</taxon>
        <taxon>Fungi</taxon>
        <taxon>Dikarya</taxon>
        <taxon>Ascomycota</taxon>
        <taxon>Pezizomycotina</taxon>
        <taxon>Sordariomycetes</taxon>
        <taxon>Hypocreomycetidae</taxon>
        <taxon>Hypocreales</taxon>
        <taxon>Nectriaceae</taxon>
        <taxon>Fusarium</taxon>
        <taxon>Fusarium burgessii species complex</taxon>
    </lineage>
</organism>
<gene>
    <name evidence="2" type="ORF">FBEOM_3745</name>
</gene>
<dbReference type="EMBL" id="PVQB02000146">
    <property type="protein sequence ID" value="KAF4342338.1"/>
    <property type="molecule type" value="Genomic_DNA"/>
</dbReference>
<dbReference type="OrthoDB" id="5095628at2759"/>
<evidence type="ECO:0000313" key="2">
    <source>
        <dbReference type="EMBL" id="KAF4342338.1"/>
    </source>
</evidence>
<comment type="caution">
    <text evidence="2">The sequence shown here is derived from an EMBL/GenBank/DDBJ whole genome shotgun (WGS) entry which is preliminary data.</text>
</comment>
<keyword evidence="3" id="KW-1185">Reference proteome</keyword>
<dbReference type="Proteomes" id="UP000730481">
    <property type="component" value="Unassembled WGS sequence"/>
</dbReference>
<accession>A0A9P5APJ5</accession>
<evidence type="ECO:0000256" key="1">
    <source>
        <dbReference type="SAM" id="SignalP"/>
    </source>
</evidence>
<keyword evidence="1" id="KW-0732">Signal</keyword>
<sequence length="257" mass="28061">MKAALFLTATLFTGVLSAPVARTLVVRHEILEERRLPIYATPRIGVTAPSKRDPASHINRSINIRHDLNLIGLVDRAAEKIKARCDEIESIIKATNNGILSKDRAARRAVRKMNGIRATLSRTVSVLNRTPTLRLTPQGRQLVLNPVYAITSELHKTIRNTASTLGPSGARSMSRASHMLTDVLGNIVIVNPDIASDMYKKLAPIFSNDVAVDEGDLSVFVMSSVKGFIASIADDLNSEDNRNSGDDCIKGERAELK</sequence>
<feature type="signal peptide" evidence="1">
    <location>
        <begin position="1"/>
        <end position="17"/>
    </location>
</feature>
<protein>
    <submittedName>
        <fullName evidence="2">Uncharacterized protein</fullName>
    </submittedName>
</protein>
<reference evidence="2" key="2">
    <citation type="submission" date="2020-02" db="EMBL/GenBank/DDBJ databases">
        <title>Identification and distribution of gene clusters putatively required for synthesis of sphingolipid metabolism inhibitors in phylogenetically diverse species of the filamentous fungus Fusarium.</title>
        <authorList>
            <person name="Kim H.-S."/>
            <person name="Busman M."/>
            <person name="Brown D.W."/>
            <person name="Divon H."/>
            <person name="Uhlig S."/>
            <person name="Proctor R.H."/>
        </authorList>
    </citation>
    <scope>NUCLEOTIDE SEQUENCE</scope>
    <source>
        <strain evidence="2">NRRL 25174</strain>
    </source>
</reference>
<evidence type="ECO:0000313" key="3">
    <source>
        <dbReference type="Proteomes" id="UP000730481"/>
    </source>
</evidence>
<name>A0A9P5APJ5_9HYPO</name>
<reference evidence="2" key="1">
    <citation type="journal article" date="2017" name="Mycologia">
        <title>Fusarium algeriense, sp. nov., a novel toxigenic crown rot pathogen of durum wheat from Algeria is nested in the Fusarium burgessii species complex.</title>
        <authorList>
            <person name="Laraba I."/>
            <person name="Keddad A."/>
            <person name="Boureghda H."/>
            <person name="Abdallah N."/>
            <person name="Vaughan M.M."/>
            <person name="Proctor R.H."/>
            <person name="Busman M."/>
            <person name="O'Donnell K."/>
        </authorList>
    </citation>
    <scope>NUCLEOTIDE SEQUENCE</scope>
    <source>
        <strain evidence="2">NRRL 25174</strain>
    </source>
</reference>